<protein>
    <submittedName>
        <fullName evidence="1">Uncharacterized protein</fullName>
    </submittedName>
</protein>
<evidence type="ECO:0000313" key="2">
    <source>
        <dbReference type="Proteomes" id="UP000887116"/>
    </source>
</evidence>
<gene>
    <name evidence="1" type="ORF">TNCT_252261</name>
</gene>
<name>A0A8X6JY60_TRICU</name>
<sequence length="167" mass="19030">MLKKNSIIPRAIFENWLKFEDIIATGNEDCVASIPFLRALCDHWSSNPPLNSLEVFLWSSSAHEQRRNLSRLILSFSQDTSSTSHWMQDGGKKNILQDGHAQCNLFVLKGKASDFSRPAAFFRKARAADDNPGSVFSPFLFSNNFFSTRKRIMLFLNTAFIFNFLIS</sequence>
<proteinExistence type="predicted"/>
<reference evidence="1" key="1">
    <citation type="submission" date="2020-07" db="EMBL/GenBank/DDBJ databases">
        <title>Multicomponent nature underlies the extraordinary mechanical properties of spider dragline silk.</title>
        <authorList>
            <person name="Kono N."/>
            <person name="Nakamura H."/>
            <person name="Mori M."/>
            <person name="Yoshida Y."/>
            <person name="Ohtoshi R."/>
            <person name="Malay A.D."/>
            <person name="Moran D.A.P."/>
            <person name="Tomita M."/>
            <person name="Numata K."/>
            <person name="Arakawa K."/>
        </authorList>
    </citation>
    <scope>NUCLEOTIDE SEQUENCE</scope>
</reference>
<evidence type="ECO:0000313" key="1">
    <source>
        <dbReference type="EMBL" id="GFR22191.1"/>
    </source>
</evidence>
<dbReference type="AlphaFoldDB" id="A0A8X6JY60"/>
<dbReference type="Proteomes" id="UP000887116">
    <property type="component" value="Unassembled WGS sequence"/>
</dbReference>
<keyword evidence="2" id="KW-1185">Reference proteome</keyword>
<accession>A0A8X6JY60</accession>
<comment type="caution">
    <text evidence="1">The sequence shown here is derived from an EMBL/GenBank/DDBJ whole genome shotgun (WGS) entry which is preliminary data.</text>
</comment>
<dbReference type="EMBL" id="BMAO01018250">
    <property type="protein sequence ID" value="GFR22191.1"/>
    <property type="molecule type" value="Genomic_DNA"/>
</dbReference>
<organism evidence="1 2">
    <name type="scientific">Trichonephila clavata</name>
    <name type="common">Joro spider</name>
    <name type="synonym">Nephila clavata</name>
    <dbReference type="NCBI Taxonomy" id="2740835"/>
    <lineage>
        <taxon>Eukaryota</taxon>
        <taxon>Metazoa</taxon>
        <taxon>Ecdysozoa</taxon>
        <taxon>Arthropoda</taxon>
        <taxon>Chelicerata</taxon>
        <taxon>Arachnida</taxon>
        <taxon>Araneae</taxon>
        <taxon>Araneomorphae</taxon>
        <taxon>Entelegynae</taxon>
        <taxon>Araneoidea</taxon>
        <taxon>Nephilidae</taxon>
        <taxon>Trichonephila</taxon>
    </lineage>
</organism>